<dbReference type="Gene3D" id="3.10.450.50">
    <property type="match status" value="1"/>
</dbReference>
<dbReference type="InterPro" id="IPR037401">
    <property type="entry name" value="SnoaL-like"/>
</dbReference>
<dbReference type="RefSeq" id="WP_213001206.1">
    <property type="nucleotide sequence ID" value="NZ_BAAATW010000001.1"/>
</dbReference>
<feature type="domain" description="SnoaL-like" evidence="1">
    <location>
        <begin position="10"/>
        <end position="104"/>
    </location>
</feature>
<proteinExistence type="predicted"/>
<evidence type="ECO:0000313" key="2">
    <source>
        <dbReference type="EMBL" id="GIM79763.1"/>
    </source>
</evidence>
<sequence>MSVTLPPPIQTFFAATNTEDRAAFLSAFTPDGTIDDWGRDFHGHDALGHWNDTENIGTHTRFEVTAITSPTPNTHVVTAMVTGGGFNGPSHFTFTLAGSQITRMTITA</sequence>
<name>A0A919SYZ5_9ACTN</name>
<dbReference type="AlphaFoldDB" id="A0A919SYZ5"/>
<organism evidence="2 3">
    <name type="scientific">Winogradskya consettensis</name>
    <dbReference type="NCBI Taxonomy" id="113560"/>
    <lineage>
        <taxon>Bacteria</taxon>
        <taxon>Bacillati</taxon>
        <taxon>Actinomycetota</taxon>
        <taxon>Actinomycetes</taxon>
        <taxon>Micromonosporales</taxon>
        <taxon>Micromonosporaceae</taxon>
        <taxon>Winogradskya</taxon>
    </lineage>
</organism>
<dbReference type="Pfam" id="PF12680">
    <property type="entry name" value="SnoaL_2"/>
    <property type="match status" value="1"/>
</dbReference>
<evidence type="ECO:0000259" key="1">
    <source>
        <dbReference type="Pfam" id="PF12680"/>
    </source>
</evidence>
<evidence type="ECO:0000313" key="3">
    <source>
        <dbReference type="Proteomes" id="UP000680865"/>
    </source>
</evidence>
<protein>
    <recommendedName>
        <fullName evidence="1">SnoaL-like domain-containing protein</fullName>
    </recommendedName>
</protein>
<dbReference type="EMBL" id="BOQP01000039">
    <property type="protein sequence ID" value="GIM79763.1"/>
    <property type="molecule type" value="Genomic_DNA"/>
</dbReference>
<comment type="caution">
    <text evidence="2">The sequence shown here is derived from an EMBL/GenBank/DDBJ whole genome shotgun (WGS) entry which is preliminary data.</text>
</comment>
<dbReference type="Proteomes" id="UP000680865">
    <property type="component" value="Unassembled WGS sequence"/>
</dbReference>
<dbReference type="InterPro" id="IPR032710">
    <property type="entry name" value="NTF2-like_dom_sf"/>
</dbReference>
<gene>
    <name evidence="2" type="ORF">Aco04nite_67210</name>
</gene>
<accession>A0A919SYZ5</accession>
<keyword evidence="3" id="KW-1185">Reference proteome</keyword>
<reference evidence="2" key="1">
    <citation type="submission" date="2021-03" db="EMBL/GenBank/DDBJ databases">
        <title>Whole genome shotgun sequence of Actinoplanes consettensis NBRC 14913.</title>
        <authorList>
            <person name="Komaki H."/>
            <person name="Tamura T."/>
        </authorList>
    </citation>
    <scope>NUCLEOTIDE SEQUENCE</scope>
    <source>
        <strain evidence="2">NBRC 14913</strain>
    </source>
</reference>
<dbReference type="SUPFAM" id="SSF54427">
    <property type="entry name" value="NTF2-like"/>
    <property type="match status" value="1"/>
</dbReference>